<dbReference type="InterPro" id="IPR049945">
    <property type="entry name" value="AAA_22"/>
</dbReference>
<evidence type="ECO:0000256" key="1">
    <source>
        <dbReference type="ARBA" id="ARBA00006184"/>
    </source>
</evidence>
<reference evidence="7" key="1">
    <citation type="journal article" date="2020" name="mSystems">
        <title>Genome- and Community-Level Interaction Insights into Carbon Utilization and Element Cycling Functions of Hydrothermarchaeota in Hydrothermal Sediment.</title>
        <authorList>
            <person name="Zhou Z."/>
            <person name="Liu Y."/>
            <person name="Xu W."/>
            <person name="Pan J."/>
            <person name="Luo Z.H."/>
            <person name="Li M."/>
        </authorList>
    </citation>
    <scope>NUCLEOTIDE SEQUENCE [LARGE SCALE GENOMIC DNA]</scope>
    <source>
        <strain evidence="7">SpSt-735</strain>
    </source>
</reference>
<evidence type="ECO:0000256" key="5">
    <source>
        <dbReference type="HAMAP-Rule" id="MF_01407"/>
    </source>
</evidence>
<dbReference type="Pfam" id="PF13401">
    <property type="entry name" value="AAA_22"/>
    <property type="match status" value="1"/>
</dbReference>
<sequence>MGAHGGLGMSYAGYAPQRRIILDERRLSTEYVPVKLQHREKQIEETLRVLRPVIKGEKRVVHAVIFDGPAGTGKTAVARKIGEFLAMEARERKRIPPLVVSYVNAQEHRTRYQVMRKIGSDGGLTIPRRGFSADELSWYIFEFFGKNDYNLLVILDEADVLVRQEDGNAVLYTLTRAHELHSEASIGVGLIAIFRRYSESSLLIEDAVRSSLAASVLRFEPYTAQQLRDILWNRVLLDKALRESAVTDDVIDMIASAVGYDLELRRGYGDARMAIKVLYFSALKAESEGRDVILPADVREVISRGVLPAELDEEIFEKLDLHEKLLLLAVTRVLMIESSKAYVSIGDVELEYEDICARYDEKPLRHTSVWERIQRLKRMGIVEARVESGVTRGRTTQISFVGISRVPLDYLEKLLTSLIEKEIASREASGRGGGSRAL</sequence>
<dbReference type="InterPro" id="IPR055237">
    <property type="entry name" value="Cdc6_lid"/>
</dbReference>
<dbReference type="GO" id="GO:0006260">
    <property type="term" value="P:DNA replication"/>
    <property type="evidence" value="ECO:0007669"/>
    <property type="project" value="UniProtKB-UniRule"/>
</dbReference>
<evidence type="ECO:0000313" key="7">
    <source>
        <dbReference type="EMBL" id="HGI43698.1"/>
    </source>
</evidence>
<feature type="domain" description="Cdc6 C-terminal" evidence="6">
    <location>
        <begin position="327"/>
        <end position="411"/>
    </location>
</feature>
<dbReference type="InterPro" id="IPR036390">
    <property type="entry name" value="WH_DNA-bd_sf"/>
</dbReference>
<dbReference type="InterPro" id="IPR015163">
    <property type="entry name" value="Cdc6_C"/>
</dbReference>
<dbReference type="Gene3D" id="1.10.8.60">
    <property type="match status" value="1"/>
</dbReference>
<dbReference type="PANTHER" id="PTHR10763:SF31">
    <property type="entry name" value="ORC1-TYPE DNA REPLICATION PROTEIN 2"/>
    <property type="match status" value="1"/>
</dbReference>
<dbReference type="PANTHER" id="PTHR10763">
    <property type="entry name" value="CELL DIVISION CONTROL PROTEIN 6-RELATED"/>
    <property type="match status" value="1"/>
</dbReference>
<feature type="binding site" evidence="5">
    <location>
        <position position="222"/>
    </location>
    <ligand>
        <name>ATP</name>
        <dbReference type="ChEBI" id="CHEBI:30616"/>
    </ligand>
</feature>
<feature type="binding site" evidence="5">
    <location>
        <position position="234"/>
    </location>
    <ligand>
        <name>ATP</name>
        <dbReference type="ChEBI" id="CHEBI:30616"/>
    </ligand>
</feature>
<dbReference type="InterPro" id="IPR036388">
    <property type="entry name" value="WH-like_DNA-bd_sf"/>
</dbReference>
<accession>A0A7C4BAR5</accession>
<dbReference type="SUPFAM" id="SSF52540">
    <property type="entry name" value="P-loop containing nucleoside triphosphate hydrolases"/>
    <property type="match status" value="1"/>
</dbReference>
<dbReference type="EMBL" id="DTFI01000112">
    <property type="protein sequence ID" value="HGI43698.1"/>
    <property type="molecule type" value="Genomic_DNA"/>
</dbReference>
<protein>
    <recommendedName>
        <fullName evidence="5">ORC1-type DNA replication protein</fullName>
    </recommendedName>
</protein>
<dbReference type="NCBIfam" id="TIGR02928">
    <property type="entry name" value="orc1/cdc6 family replication initiation protein"/>
    <property type="match status" value="1"/>
</dbReference>
<dbReference type="Pfam" id="PF22703">
    <property type="entry name" value="Cdc6_lid"/>
    <property type="match status" value="1"/>
</dbReference>
<evidence type="ECO:0000256" key="3">
    <source>
        <dbReference type="ARBA" id="ARBA00022741"/>
    </source>
</evidence>
<dbReference type="Pfam" id="PF09079">
    <property type="entry name" value="WHD_Cdc6"/>
    <property type="match status" value="1"/>
</dbReference>
<dbReference type="SMART" id="SM01074">
    <property type="entry name" value="Cdc6_C"/>
    <property type="match status" value="1"/>
</dbReference>
<organism evidence="7">
    <name type="scientific">Thermofilum pendens</name>
    <dbReference type="NCBI Taxonomy" id="2269"/>
    <lineage>
        <taxon>Archaea</taxon>
        <taxon>Thermoproteota</taxon>
        <taxon>Thermoprotei</taxon>
        <taxon>Thermofilales</taxon>
        <taxon>Thermofilaceae</taxon>
        <taxon>Thermofilum</taxon>
    </lineage>
</organism>
<dbReference type="InterPro" id="IPR027417">
    <property type="entry name" value="P-loop_NTPase"/>
</dbReference>
<dbReference type="InterPro" id="IPR014277">
    <property type="entry name" value="Orc1/Cdc6_arc"/>
</dbReference>
<name>A0A7C4BAR5_THEPE</name>
<gene>
    <name evidence="7" type="ORF">ENV17_04880</name>
</gene>
<proteinExistence type="inferred from homology"/>
<dbReference type="SUPFAM" id="SSF46785">
    <property type="entry name" value="Winged helix' DNA-binding domain"/>
    <property type="match status" value="1"/>
</dbReference>
<feature type="binding site" evidence="5">
    <location>
        <begin position="72"/>
        <end position="76"/>
    </location>
    <ligand>
        <name>ATP</name>
        <dbReference type="ChEBI" id="CHEBI:30616"/>
    </ligand>
</feature>
<dbReference type="CDD" id="cd08768">
    <property type="entry name" value="Cdc6_C"/>
    <property type="match status" value="1"/>
</dbReference>
<dbReference type="GO" id="GO:0016887">
    <property type="term" value="F:ATP hydrolysis activity"/>
    <property type="evidence" value="ECO:0007669"/>
    <property type="project" value="InterPro"/>
</dbReference>
<comment type="caution">
    <text evidence="7">The sequence shown here is derived from an EMBL/GenBank/DDBJ whole genome shotgun (WGS) entry which is preliminary data.</text>
</comment>
<dbReference type="AlphaFoldDB" id="A0A7C4BAR5"/>
<keyword evidence="3 5" id="KW-0547">Nucleotide-binding</keyword>
<evidence type="ECO:0000256" key="4">
    <source>
        <dbReference type="ARBA" id="ARBA00022840"/>
    </source>
</evidence>
<evidence type="ECO:0000259" key="6">
    <source>
        <dbReference type="SMART" id="SM01074"/>
    </source>
</evidence>
<dbReference type="GO" id="GO:0005524">
    <property type="term" value="F:ATP binding"/>
    <property type="evidence" value="ECO:0007669"/>
    <property type="project" value="UniProtKB-UniRule"/>
</dbReference>
<dbReference type="Gene3D" id="3.40.50.300">
    <property type="entry name" value="P-loop containing nucleotide triphosphate hydrolases"/>
    <property type="match status" value="1"/>
</dbReference>
<dbReference type="InterPro" id="IPR050311">
    <property type="entry name" value="ORC1/CDC6"/>
</dbReference>
<keyword evidence="4 5" id="KW-0067">ATP-binding</keyword>
<dbReference type="HAMAP" id="MF_01407">
    <property type="entry name" value="ORC1_type_DNA_replic_protein"/>
    <property type="match status" value="1"/>
</dbReference>
<evidence type="ECO:0000256" key="2">
    <source>
        <dbReference type="ARBA" id="ARBA00022705"/>
    </source>
</evidence>
<comment type="similarity">
    <text evidence="1 5">Belongs to the CDC6/cdc18 family.</text>
</comment>
<keyword evidence="2 5" id="KW-0235">DNA replication</keyword>
<comment type="function">
    <text evidence="5">Involved in regulation of DNA replication.</text>
</comment>
<dbReference type="Gene3D" id="1.10.10.10">
    <property type="entry name" value="Winged helix-like DNA-binding domain superfamily/Winged helix DNA-binding domain"/>
    <property type="match status" value="1"/>
</dbReference>